<comment type="caution">
    <text evidence="3">The sequence shown here is derived from an EMBL/GenBank/DDBJ whole genome shotgun (WGS) entry which is preliminary data.</text>
</comment>
<keyword evidence="1" id="KW-0677">Repeat</keyword>
<accession>A0A4U5JX78</accession>
<dbReference type="Pfam" id="PF25023">
    <property type="entry name" value="TEN_YD-shell"/>
    <property type="match status" value="1"/>
</dbReference>
<name>A0A4U5JX78_9GAMM</name>
<dbReference type="AlphaFoldDB" id="A0A4U5JX78"/>
<evidence type="ECO:0000256" key="1">
    <source>
        <dbReference type="ARBA" id="ARBA00022737"/>
    </source>
</evidence>
<sequence length="446" mass="48015">MTYDGLSRLKTAQSCSFGAGCQFTYDYDALDNLTRVQSPGGIDRYYCYDARQQLTNLKSGPCTSGASVVGLGYDERGNLANKNGQAYVFDYGNRLREVTNKEGYRYDGLGRRVTAWQPTSGTVTVSQYSQAGQLFYDENTSTVLRNEYVYLSGSLLAKRETVWSATGATTVKYQHTDALGTPVAETDAAGAVIQRSEYDPYGRLNNRPLTNGPGYTGHYQDAATGLTYMQQRYYDPTIGRFLSMDPVTADANTGGNFNRYWYANNNPYRFTDPDGRETREMAYERGSGGKLPVKSPKDWLHKPLGYALGGILAAPIAAEAYLAAAAYPAAAATVTNVAAEASGVTGTAAAGATLLSRNPYVVRILENDRGVVEIVGQGAKGSITVVASVVKEGSKLILNGAHVDGLGKGTSSIRELRQLARALGELQGAESVVIKGVCQNYWCESG</sequence>
<dbReference type="InterPro" id="IPR022385">
    <property type="entry name" value="Rhs_assc_core"/>
</dbReference>
<evidence type="ECO:0000313" key="3">
    <source>
        <dbReference type="EMBL" id="TKR31119.1"/>
    </source>
</evidence>
<proteinExistence type="predicted"/>
<dbReference type="InterPro" id="IPR050708">
    <property type="entry name" value="T6SS_VgrG/RHS"/>
</dbReference>
<evidence type="ECO:0000313" key="4">
    <source>
        <dbReference type="Proteomes" id="UP000308707"/>
    </source>
</evidence>
<dbReference type="Gene3D" id="2.180.10.10">
    <property type="entry name" value="RHS repeat-associated core"/>
    <property type="match status" value="1"/>
</dbReference>
<protein>
    <submittedName>
        <fullName evidence="3">RHS repeat-associated core domain-containing protein</fullName>
    </submittedName>
</protein>
<evidence type="ECO:0000259" key="2">
    <source>
        <dbReference type="Pfam" id="PF25023"/>
    </source>
</evidence>
<dbReference type="PANTHER" id="PTHR32305">
    <property type="match status" value="1"/>
</dbReference>
<gene>
    <name evidence="3" type="ORF">FCE95_09470</name>
</gene>
<dbReference type="InterPro" id="IPR056823">
    <property type="entry name" value="TEN-like_YD-shell"/>
</dbReference>
<dbReference type="Proteomes" id="UP000308707">
    <property type="component" value="Unassembled WGS sequence"/>
</dbReference>
<reference evidence="3 4" key="1">
    <citation type="submission" date="2019-04" db="EMBL/GenBank/DDBJ databases">
        <title>Reference strain of H23.</title>
        <authorList>
            <person name="Luo X."/>
        </authorList>
    </citation>
    <scope>NUCLEOTIDE SEQUENCE [LARGE SCALE GENOMIC DNA]</scope>
    <source>
        <strain evidence="3 4">H23</strain>
    </source>
</reference>
<feature type="domain" description="Teneurin-like YD-shell" evidence="2">
    <location>
        <begin position="1"/>
        <end position="267"/>
    </location>
</feature>
<dbReference type="PANTHER" id="PTHR32305:SF15">
    <property type="entry name" value="PROTEIN RHSA-RELATED"/>
    <property type="match status" value="1"/>
</dbReference>
<keyword evidence="4" id="KW-1185">Reference proteome</keyword>
<dbReference type="EMBL" id="SZUA01000002">
    <property type="protein sequence ID" value="TKR31119.1"/>
    <property type="molecule type" value="Genomic_DNA"/>
</dbReference>
<dbReference type="OrthoDB" id="6904246at2"/>
<dbReference type="NCBIfam" id="TIGR03696">
    <property type="entry name" value="Rhs_assc_core"/>
    <property type="match status" value="1"/>
</dbReference>
<organism evidence="3 4">
    <name type="scientific">Luteimonas gilva</name>
    <dbReference type="NCBI Taxonomy" id="2572684"/>
    <lineage>
        <taxon>Bacteria</taxon>
        <taxon>Pseudomonadati</taxon>
        <taxon>Pseudomonadota</taxon>
        <taxon>Gammaproteobacteria</taxon>
        <taxon>Lysobacterales</taxon>
        <taxon>Lysobacteraceae</taxon>
        <taxon>Luteimonas</taxon>
    </lineage>
</organism>